<organism evidence="1 2">
    <name type="scientific">Agrobacterium tumefaciens str. B6</name>
    <dbReference type="NCBI Taxonomy" id="1183423"/>
    <lineage>
        <taxon>Bacteria</taxon>
        <taxon>Pseudomonadati</taxon>
        <taxon>Pseudomonadota</taxon>
        <taxon>Alphaproteobacteria</taxon>
        <taxon>Hyphomicrobiales</taxon>
        <taxon>Rhizobiaceae</taxon>
        <taxon>Rhizobium/Agrobacterium group</taxon>
        <taxon>Agrobacterium</taxon>
        <taxon>Agrobacterium tumefaciens complex</taxon>
    </lineage>
</organism>
<accession>A0A822VCK9</accession>
<dbReference type="EMBL" id="FCNL01000042">
    <property type="protein sequence ID" value="CVI25331.1"/>
    <property type="molecule type" value="Genomic_DNA"/>
</dbReference>
<comment type="caution">
    <text evidence="1">The sequence shown here is derived from an EMBL/GenBank/DDBJ whole genome shotgun (WGS) entry which is preliminary data.</text>
</comment>
<gene>
    <name evidence="1" type="ORF">AGR4A_pAt30146</name>
</gene>
<sequence length="212" mass="23207">MHRQLGGDLLVGQIVEQLPDLPLSGGIDEHDLPIAQVGWKSLVCIAAEIRSGRAPDMIELFLSVHGADRAGFTCYYLSAHPVGRLAITQIAVAVEPAGAIIDLQREEYAGDAGGQKLAHGEHVATVKQRREDLEHVVVVGFGYLKPLANILRAVHPVIVERRLTMAIEQGVHFVAAGDTFEHFTDGGRVEHRLLLWGWGPKRKPDRPLFSVL</sequence>
<name>A0A822VCK9_AGRTU</name>
<evidence type="ECO:0000313" key="1">
    <source>
        <dbReference type="EMBL" id="CVI25331.1"/>
    </source>
</evidence>
<protein>
    <submittedName>
        <fullName evidence="1">Uncharacterized protein</fullName>
    </submittedName>
</protein>
<reference evidence="1 2" key="1">
    <citation type="submission" date="2016-01" db="EMBL/GenBank/DDBJ databases">
        <authorList>
            <person name="Regsiter A."/>
            <person name="william w."/>
        </authorList>
    </citation>
    <scope>NUCLEOTIDE SEQUENCE [LARGE SCALE GENOMIC DNA]</scope>
    <source>
        <strain evidence="1 2">B6</strain>
    </source>
</reference>
<dbReference type="Proteomes" id="UP000192074">
    <property type="component" value="Unassembled WGS sequence"/>
</dbReference>
<dbReference type="AlphaFoldDB" id="A0A822VCK9"/>
<evidence type="ECO:0000313" key="2">
    <source>
        <dbReference type="Proteomes" id="UP000192074"/>
    </source>
</evidence>
<proteinExistence type="predicted"/>